<evidence type="ECO:0000313" key="2">
    <source>
        <dbReference type="Proteomes" id="UP000237673"/>
    </source>
</evidence>
<evidence type="ECO:0000313" key="1">
    <source>
        <dbReference type="EMBL" id="AUY23678.1"/>
    </source>
</evidence>
<sequence>MPLPPEDRDLFDRDSLEAVLTICRRSASLSEAGRKLFAVSRQQKKQSNDADRLRKYLARFDLSWEAIQQQPE</sequence>
<gene>
    <name evidence="1" type="ORF">C2E16_01320</name>
</gene>
<proteinExistence type="predicted"/>
<accession>A0ABM6RXG4</accession>
<dbReference type="Proteomes" id="UP000237673">
    <property type="component" value="Chromosome"/>
</dbReference>
<reference evidence="1 2" key="1">
    <citation type="submission" date="2018-01" db="EMBL/GenBank/DDBJ databases">
        <title>Complete and assembled Genome of Pantoea calida DSM22759T.</title>
        <authorList>
            <person name="Stevens M.J.A."/>
            <person name="Zurfluh K."/>
            <person name="Stephan R."/>
        </authorList>
    </citation>
    <scope>NUCLEOTIDE SEQUENCE [LARGE SCALE GENOMIC DNA]</scope>
    <source>
        <strain evidence="1 2">DSM 22759</strain>
    </source>
</reference>
<evidence type="ECO:0008006" key="3">
    <source>
        <dbReference type="Google" id="ProtNLM"/>
    </source>
</evidence>
<dbReference type="EMBL" id="CP026378">
    <property type="protein sequence ID" value="AUY23678.1"/>
    <property type="molecule type" value="Genomic_DNA"/>
</dbReference>
<organism evidence="1 2">
    <name type="scientific">Mixta calida</name>
    <dbReference type="NCBI Taxonomy" id="665913"/>
    <lineage>
        <taxon>Bacteria</taxon>
        <taxon>Pseudomonadati</taxon>
        <taxon>Pseudomonadota</taxon>
        <taxon>Gammaproteobacteria</taxon>
        <taxon>Enterobacterales</taxon>
        <taxon>Erwiniaceae</taxon>
        <taxon>Mixta</taxon>
    </lineage>
</organism>
<protein>
    <recommendedName>
        <fullName evidence="3">Transcriptional regulator</fullName>
    </recommendedName>
</protein>
<keyword evidence="2" id="KW-1185">Reference proteome</keyword>
<name>A0ABM6RXG4_9GAMM</name>